<dbReference type="EMBL" id="CAADII010000066">
    <property type="protein sequence ID" value="VFR56550.1"/>
    <property type="molecule type" value="Genomic_DNA"/>
</dbReference>
<dbReference type="PANTHER" id="PTHR30429">
    <property type="entry name" value="D-METHIONINE-BINDING LIPOPROTEIN METQ"/>
    <property type="match status" value="1"/>
</dbReference>
<dbReference type="PANTHER" id="PTHR30429:SF1">
    <property type="entry name" value="D-METHIONINE-BINDING LIPOPROTEIN METQ-RELATED"/>
    <property type="match status" value="1"/>
</dbReference>
<keyword evidence="4" id="KW-0564">Palmitate</keyword>
<dbReference type="AlphaFoldDB" id="A0A484PPR9"/>
<evidence type="ECO:0000256" key="5">
    <source>
        <dbReference type="ARBA" id="ARBA00023288"/>
    </source>
</evidence>
<sequence length="278" mass="30030">MIRMKFLVPVLALAGLAWGSLLPAAGAQSAPPGTPALIRVGVTSGPHEQIFEVVKRVAERDYGLNIRIVAFNDYVQPNAALDAGDLEANSFQHAPFLAAAIRARQYRLVGFGKTWVGPIGLYSKRYRSLDALPEGAQIALPNDPANGGRVLLLLEKAGLIRLKDGIDPVSGVFASRLDIVENPRRLRLVEIDSPQLPRSLDDVDASAINADYASKAGLNPGRDAILLEDGEGPYACLIAVREADKDAPWVQQLVRAYQSDEVRDFILQAFDGVVIPAF</sequence>
<evidence type="ECO:0000256" key="1">
    <source>
        <dbReference type="ARBA" id="ARBA00004635"/>
    </source>
</evidence>
<dbReference type="EMBL" id="CAADIK010000055">
    <property type="protein sequence ID" value="VFR82679.1"/>
    <property type="molecule type" value="Genomic_DNA"/>
</dbReference>
<evidence type="ECO:0000313" key="10">
    <source>
        <dbReference type="EMBL" id="VFS35625.1"/>
    </source>
</evidence>
<reference evidence="6" key="1">
    <citation type="submission" date="2019-03" db="EMBL/GenBank/DDBJ databases">
        <authorList>
            <person name="Danneels B."/>
        </authorList>
    </citation>
    <scope>NUCLEOTIDE SEQUENCE</scope>
</reference>
<keyword evidence="5" id="KW-0449">Lipoprotein</keyword>
<dbReference type="SUPFAM" id="SSF53850">
    <property type="entry name" value="Periplasmic binding protein-like II"/>
    <property type="match status" value="1"/>
</dbReference>
<dbReference type="GO" id="GO:0016020">
    <property type="term" value="C:membrane"/>
    <property type="evidence" value="ECO:0007669"/>
    <property type="project" value="UniProtKB-SubCell"/>
</dbReference>
<protein>
    <submittedName>
        <fullName evidence="6">Methionine ABC transporter substrate-binding protein</fullName>
    </submittedName>
</protein>
<name>A0A484PPR9_9ZZZZ</name>
<dbReference type="InterPro" id="IPR004872">
    <property type="entry name" value="Lipoprotein_NlpA"/>
</dbReference>
<gene>
    <name evidence="6" type="ORF">AMP9_1271</name>
    <name evidence="7" type="ORF">BRI6_1449</name>
    <name evidence="8" type="ORF">BRI9_1504</name>
    <name evidence="9" type="ORF">IVO3_1501</name>
    <name evidence="10" type="ORF">RAN7_1441</name>
</gene>
<dbReference type="CDD" id="cd13598">
    <property type="entry name" value="PBP2_lipoprotein_IlpA_like"/>
    <property type="match status" value="1"/>
</dbReference>
<evidence type="ECO:0000256" key="2">
    <source>
        <dbReference type="ARBA" id="ARBA00022729"/>
    </source>
</evidence>
<dbReference type="Gene3D" id="3.40.190.10">
    <property type="entry name" value="Periplasmic binding protein-like II"/>
    <property type="match status" value="2"/>
</dbReference>
<dbReference type="NCBIfam" id="TIGR00363">
    <property type="entry name" value="MetQ/NlpA family lipoprotein"/>
    <property type="match status" value="1"/>
</dbReference>
<comment type="subcellular location">
    <subcellularLocation>
        <location evidence="1">Membrane</location>
        <topology evidence="1">Lipid-anchor</topology>
    </subcellularLocation>
</comment>
<dbReference type="EMBL" id="CAADIP010000059">
    <property type="protein sequence ID" value="VFR98176.1"/>
    <property type="molecule type" value="Genomic_DNA"/>
</dbReference>
<evidence type="ECO:0000313" key="8">
    <source>
        <dbReference type="EMBL" id="VFR82679.1"/>
    </source>
</evidence>
<evidence type="ECO:0000256" key="4">
    <source>
        <dbReference type="ARBA" id="ARBA00023139"/>
    </source>
</evidence>
<keyword evidence="2" id="KW-0732">Signal</keyword>
<evidence type="ECO:0000256" key="3">
    <source>
        <dbReference type="ARBA" id="ARBA00023136"/>
    </source>
</evidence>
<organism evidence="6">
    <name type="scientific">plant metagenome</name>
    <dbReference type="NCBI Taxonomy" id="1297885"/>
    <lineage>
        <taxon>unclassified sequences</taxon>
        <taxon>metagenomes</taxon>
        <taxon>organismal metagenomes</taxon>
    </lineage>
</organism>
<accession>A0A484PPR9</accession>
<evidence type="ECO:0000313" key="6">
    <source>
        <dbReference type="EMBL" id="VFR28128.1"/>
    </source>
</evidence>
<evidence type="ECO:0000313" key="7">
    <source>
        <dbReference type="EMBL" id="VFR56550.1"/>
    </source>
</evidence>
<keyword evidence="3" id="KW-0472">Membrane</keyword>
<proteinExistence type="predicted"/>
<evidence type="ECO:0000313" key="9">
    <source>
        <dbReference type="EMBL" id="VFR98176.1"/>
    </source>
</evidence>
<dbReference type="Pfam" id="PF03180">
    <property type="entry name" value="Lipoprotein_9"/>
    <property type="match status" value="1"/>
</dbReference>
<dbReference type="EMBL" id="CAADHY010000024">
    <property type="protein sequence ID" value="VFR28128.1"/>
    <property type="molecule type" value="Genomic_DNA"/>
</dbReference>
<dbReference type="EMBL" id="CAADIZ010000077">
    <property type="protein sequence ID" value="VFS35625.1"/>
    <property type="molecule type" value="Genomic_DNA"/>
</dbReference>
<dbReference type="PIRSF" id="PIRSF002854">
    <property type="entry name" value="MetQ"/>
    <property type="match status" value="1"/>
</dbReference>